<feature type="transmembrane region" description="Helical" evidence="3">
    <location>
        <begin position="158"/>
        <end position="178"/>
    </location>
</feature>
<dbReference type="AlphaFoldDB" id="A0A9P6D106"/>
<evidence type="ECO:0000313" key="4">
    <source>
        <dbReference type="EMBL" id="KAF9479785.1"/>
    </source>
</evidence>
<keyword evidence="3" id="KW-0472">Membrane</keyword>
<dbReference type="SUPFAM" id="SSF51735">
    <property type="entry name" value="NAD(P)-binding Rossmann-fold domains"/>
    <property type="match status" value="1"/>
</dbReference>
<reference evidence="4" key="1">
    <citation type="submission" date="2020-11" db="EMBL/GenBank/DDBJ databases">
        <authorList>
            <consortium name="DOE Joint Genome Institute"/>
            <person name="Ahrendt S."/>
            <person name="Riley R."/>
            <person name="Andreopoulos W."/>
            <person name="Labutti K."/>
            <person name="Pangilinan J."/>
            <person name="Ruiz-Duenas F.J."/>
            <person name="Barrasa J.M."/>
            <person name="Sanchez-Garcia M."/>
            <person name="Camarero S."/>
            <person name="Miyauchi S."/>
            <person name="Serrano A."/>
            <person name="Linde D."/>
            <person name="Babiker R."/>
            <person name="Drula E."/>
            <person name="Ayuso-Fernandez I."/>
            <person name="Pacheco R."/>
            <person name="Padilla G."/>
            <person name="Ferreira P."/>
            <person name="Barriuso J."/>
            <person name="Kellner H."/>
            <person name="Castanera R."/>
            <person name="Alfaro M."/>
            <person name="Ramirez L."/>
            <person name="Pisabarro A.G."/>
            <person name="Kuo A."/>
            <person name="Tritt A."/>
            <person name="Lipzen A."/>
            <person name="He G."/>
            <person name="Yan M."/>
            <person name="Ng V."/>
            <person name="Cullen D."/>
            <person name="Martin F."/>
            <person name="Rosso M.-N."/>
            <person name="Henrissat B."/>
            <person name="Hibbett D."/>
            <person name="Martinez A.T."/>
            <person name="Grigoriev I.V."/>
        </authorList>
    </citation>
    <scope>NUCLEOTIDE SEQUENCE</scope>
    <source>
        <strain evidence="4">CIRM-BRFM 674</strain>
    </source>
</reference>
<dbReference type="InterPro" id="IPR002347">
    <property type="entry name" value="SDR_fam"/>
</dbReference>
<keyword evidence="2" id="KW-0560">Oxidoreductase</keyword>
<keyword evidence="3" id="KW-1133">Transmembrane helix</keyword>
<sequence length="278" mass="30517">MALPLTPSASVLDLFSLKGQTALVTGASRGIGAACAIALAQAGADLCLVLRPPAPGVKENIKTIDTIRAASPNTKIVVVHCDLGDTEAVKGVFPAALKLVEGGEIHILVNCAGIQRRAPAVVFPESDWDDVSFFSLSFFQSIGFACFVRLWSFFGFRFFLLSFFFSFRFFALFSPVLFSPSADTKAQHPNTLLPSRTPHRRYFSSVNHRLPPEAYPTHSTRNRTLPGVYQLFLAHPISLFPFFRLSVRPSVQPRSSSILIQSIQSRSISPLDLNFIQS</sequence>
<accession>A0A9P6D106</accession>
<dbReference type="EMBL" id="MU155206">
    <property type="protein sequence ID" value="KAF9479785.1"/>
    <property type="molecule type" value="Genomic_DNA"/>
</dbReference>
<dbReference type="PANTHER" id="PTHR42760">
    <property type="entry name" value="SHORT-CHAIN DEHYDROGENASES/REDUCTASES FAMILY MEMBER"/>
    <property type="match status" value="1"/>
</dbReference>
<dbReference type="Pfam" id="PF00106">
    <property type="entry name" value="adh_short"/>
    <property type="match status" value="1"/>
</dbReference>
<name>A0A9P6D106_9AGAR</name>
<evidence type="ECO:0000256" key="2">
    <source>
        <dbReference type="ARBA" id="ARBA00023002"/>
    </source>
</evidence>
<gene>
    <name evidence="4" type="ORF">BDN70DRAFT_667280</name>
</gene>
<dbReference type="PANTHER" id="PTHR42760:SF5">
    <property type="entry name" value="2-DEHYDRO-3-DEOXY-D-GLUCONATE 5-DEHYDROGENASE"/>
    <property type="match status" value="1"/>
</dbReference>
<comment type="caution">
    <text evidence="4">The sequence shown here is derived from an EMBL/GenBank/DDBJ whole genome shotgun (WGS) entry which is preliminary data.</text>
</comment>
<organism evidence="4 5">
    <name type="scientific">Pholiota conissans</name>
    <dbReference type="NCBI Taxonomy" id="109636"/>
    <lineage>
        <taxon>Eukaryota</taxon>
        <taxon>Fungi</taxon>
        <taxon>Dikarya</taxon>
        <taxon>Basidiomycota</taxon>
        <taxon>Agaricomycotina</taxon>
        <taxon>Agaricomycetes</taxon>
        <taxon>Agaricomycetidae</taxon>
        <taxon>Agaricales</taxon>
        <taxon>Agaricineae</taxon>
        <taxon>Strophariaceae</taxon>
        <taxon>Pholiota</taxon>
    </lineage>
</organism>
<protein>
    <submittedName>
        <fullName evidence="4">NAD(P)-binding protein</fullName>
    </submittedName>
</protein>
<evidence type="ECO:0000256" key="3">
    <source>
        <dbReference type="SAM" id="Phobius"/>
    </source>
</evidence>
<dbReference type="GO" id="GO:0016616">
    <property type="term" value="F:oxidoreductase activity, acting on the CH-OH group of donors, NAD or NADP as acceptor"/>
    <property type="evidence" value="ECO:0007669"/>
    <property type="project" value="TreeGrafter"/>
</dbReference>
<keyword evidence="3" id="KW-0812">Transmembrane</keyword>
<dbReference type="Proteomes" id="UP000807469">
    <property type="component" value="Unassembled WGS sequence"/>
</dbReference>
<comment type="similarity">
    <text evidence="1">Belongs to the short-chain dehydrogenases/reductases (SDR) family.</text>
</comment>
<dbReference type="Gene3D" id="3.40.50.720">
    <property type="entry name" value="NAD(P)-binding Rossmann-like Domain"/>
    <property type="match status" value="1"/>
</dbReference>
<keyword evidence="5" id="KW-1185">Reference proteome</keyword>
<evidence type="ECO:0000313" key="5">
    <source>
        <dbReference type="Proteomes" id="UP000807469"/>
    </source>
</evidence>
<dbReference type="InterPro" id="IPR036291">
    <property type="entry name" value="NAD(P)-bd_dom_sf"/>
</dbReference>
<dbReference type="OrthoDB" id="294295at2759"/>
<dbReference type="PRINTS" id="PR00081">
    <property type="entry name" value="GDHRDH"/>
</dbReference>
<evidence type="ECO:0000256" key="1">
    <source>
        <dbReference type="ARBA" id="ARBA00006484"/>
    </source>
</evidence>
<proteinExistence type="inferred from homology"/>